<feature type="chain" id="PRO_5018054911" evidence="1">
    <location>
        <begin position="29"/>
        <end position="66"/>
    </location>
</feature>
<gene>
    <name evidence="2" type="ORF">DILT_LOCUS9463</name>
</gene>
<evidence type="ECO:0000313" key="3">
    <source>
        <dbReference type="Proteomes" id="UP000281553"/>
    </source>
</evidence>
<evidence type="ECO:0000256" key="1">
    <source>
        <dbReference type="SAM" id="SignalP"/>
    </source>
</evidence>
<keyword evidence="3" id="KW-1185">Reference proteome</keyword>
<sequence>MVMPILAIFTYILRIATFNLGDVEVCAGLEVKDANAVKVLDPVVTKHTFLIEKSSAKVEIEVIQKI</sequence>
<feature type="signal peptide" evidence="1">
    <location>
        <begin position="1"/>
        <end position="28"/>
    </location>
</feature>
<evidence type="ECO:0000313" key="2">
    <source>
        <dbReference type="EMBL" id="VDN13632.1"/>
    </source>
</evidence>
<organism evidence="2 3">
    <name type="scientific">Dibothriocephalus latus</name>
    <name type="common">Fish tapeworm</name>
    <name type="synonym">Diphyllobothrium latum</name>
    <dbReference type="NCBI Taxonomy" id="60516"/>
    <lineage>
        <taxon>Eukaryota</taxon>
        <taxon>Metazoa</taxon>
        <taxon>Spiralia</taxon>
        <taxon>Lophotrochozoa</taxon>
        <taxon>Platyhelminthes</taxon>
        <taxon>Cestoda</taxon>
        <taxon>Eucestoda</taxon>
        <taxon>Diphyllobothriidea</taxon>
        <taxon>Diphyllobothriidae</taxon>
        <taxon>Dibothriocephalus</taxon>
    </lineage>
</organism>
<dbReference type="Proteomes" id="UP000281553">
    <property type="component" value="Unassembled WGS sequence"/>
</dbReference>
<dbReference type="EMBL" id="UYRU01056929">
    <property type="protein sequence ID" value="VDN13632.1"/>
    <property type="molecule type" value="Genomic_DNA"/>
</dbReference>
<accession>A0A3P7NZH4</accession>
<reference evidence="2 3" key="1">
    <citation type="submission" date="2018-11" db="EMBL/GenBank/DDBJ databases">
        <authorList>
            <consortium name="Pathogen Informatics"/>
        </authorList>
    </citation>
    <scope>NUCLEOTIDE SEQUENCE [LARGE SCALE GENOMIC DNA]</scope>
</reference>
<proteinExistence type="predicted"/>
<dbReference type="AlphaFoldDB" id="A0A3P7NZH4"/>
<protein>
    <submittedName>
        <fullName evidence="2">Uncharacterized protein</fullName>
    </submittedName>
</protein>
<keyword evidence="1" id="KW-0732">Signal</keyword>
<name>A0A3P7NZH4_DIBLA</name>